<dbReference type="GO" id="GO:0032259">
    <property type="term" value="P:methylation"/>
    <property type="evidence" value="ECO:0007669"/>
    <property type="project" value="UniProtKB-KW"/>
</dbReference>
<dbReference type="InterPro" id="IPR019798">
    <property type="entry name" value="Ser_HO-MeTrfase_PLP_BS"/>
</dbReference>
<keyword evidence="14" id="KW-0489">Methyltransferase</keyword>
<dbReference type="PIRSF" id="PIRSF000412">
    <property type="entry name" value="SHMT"/>
    <property type="match status" value="1"/>
</dbReference>
<dbReference type="PANTHER" id="PTHR11680">
    <property type="entry name" value="SERINE HYDROXYMETHYLTRANSFERASE"/>
    <property type="match status" value="1"/>
</dbReference>
<reference evidence="14 15" key="1">
    <citation type="submission" date="2015-06" db="EMBL/GenBank/DDBJ databases">
        <title>Marinobacter subterrani, a genetically tractable neutrophilic iron-oxidizing strain isolated from the Soudan Iron Mine.</title>
        <authorList>
            <person name="Bonis B.M."/>
            <person name="Gralnick J.A."/>
        </authorList>
    </citation>
    <scope>NUCLEOTIDE SEQUENCE [LARGE SCALE GENOMIC DNA]</scope>
    <source>
        <strain evidence="14 15">JG233</strain>
    </source>
</reference>
<comment type="caution">
    <text evidence="14">The sequence shown here is derived from an EMBL/GenBank/DDBJ whole genome shotgun (WGS) entry which is preliminary data.</text>
</comment>
<organism evidence="14 15">
    <name type="scientific">Marinobacter subterrani</name>
    <dbReference type="NCBI Taxonomy" id="1658765"/>
    <lineage>
        <taxon>Bacteria</taxon>
        <taxon>Pseudomonadati</taxon>
        <taxon>Pseudomonadota</taxon>
        <taxon>Gammaproteobacteria</taxon>
        <taxon>Pseudomonadales</taxon>
        <taxon>Marinobacteraceae</taxon>
        <taxon>Marinobacter</taxon>
    </lineage>
</organism>
<comment type="caution">
    <text evidence="11">Lacks conserved residue(s) required for the propagation of feature annotation.</text>
</comment>
<dbReference type="PATRIC" id="fig|1658765.3.peg.4088"/>
<feature type="domain" description="Serine hydroxymethyltransferase-like" evidence="13">
    <location>
        <begin position="11"/>
        <end position="386"/>
    </location>
</feature>
<evidence type="ECO:0000256" key="4">
    <source>
        <dbReference type="ARBA" id="ARBA00006376"/>
    </source>
</evidence>
<dbReference type="GO" id="GO:0005829">
    <property type="term" value="C:cytosol"/>
    <property type="evidence" value="ECO:0007669"/>
    <property type="project" value="TreeGrafter"/>
</dbReference>
<comment type="pathway">
    <text evidence="11">Amino-acid biosynthesis; glycine biosynthesis; glycine from L-serine: step 1/1.</text>
</comment>
<keyword evidence="6 11" id="KW-0963">Cytoplasm</keyword>
<evidence type="ECO:0000256" key="1">
    <source>
        <dbReference type="ARBA" id="ARBA00001528"/>
    </source>
</evidence>
<comment type="subunit">
    <text evidence="5 11">Homodimer.</text>
</comment>
<dbReference type="OrthoDB" id="9803846at2"/>
<evidence type="ECO:0000256" key="5">
    <source>
        <dbReference type="ARBA" id="ARBA00011738"/>
    </source>
</evidence>
<evidence type="ECO:0000256" key="2">
    <source>
        <dbReference type="ARBA" id="ARBA00001933"/>
    </source>
</evidence>
<dbReference type="FunFam" id="3.90.1150.10:FF:000003">
    <property type="entry name" value="Serine hydroxymethyltransferase"/>
    <property type="match status" value="1"/>
</dbReference>
<feature type="binding site" evidence="11">
    <location>
        <begin position="355"/>
        <end position="357"/>
    </location>
    <ligand>
        <name>(6S)-5,6,7,8-tetrahydrofolate</name>
        <dbReference type="ChEBI" id="CHEBI:57453"/>
    </ligand>
</feature>
<dbReference type="Proteomes" id="UP000036102">
    <property type="component" value="Unassembled WGS sequence"/>
</dbReference>
<evidence type="ECO:0000313" key="14">
    <source>
        <dbReference type="EMBL" id="KMQ73610.1"/>
    </source>
</evidence>
<dbReference type="Gene3D" id="3.90.1150.10">
    <property type="entry name" value="Aspartate Aminotransferase, domain 1"/>
    <property type="match status" value="1"/>
</dbReference>
<dbReference type="EC" id="2.1.2.1" evidence="11"/>
<keyword evidence="15" id="KW-1185">Reference proteome</keyword>
<dbReference type="InterPro" id="IPR015424">
    <property type="entry name" value="PyrdxlP-dep_Trfase"/>
</dbReference>
<dbReference type="RefSeq" id="WP_048497839.1">
    <property type="nucleotide sequence ID" value="NZ_LFBU01000002.1"/>
</dbReference>
<dbReference type="InterPro" id="IPR049943">
    <property type="entry name" value="Ser_HO-MeTrfase-like"/>
</dbReference>
<proteinExistence type="inferred from homology"/>
<dbReference type="GO" id="GO:0035999">
    <property type="term" value="P:tetrahydrofolate interconversion"/>
    <property type="evidence" value="ECO:0007669"/>
    <property type="project" value="UniProtKB-UniRule"/>
</dbReference>
<dbReference type="UniPathway" id="UPA00288">
    <property type="reaction ID" value="UER01023"/>
</dbReference>
<evidence type="ECO:0000256" key="6">
    <source>
        <dbReference type="ARBA" id="ARBA00022490"/>
    </source>
</evidence>
<dbReference type="PANTHER" id="PTHR11680:SF50">
    <property type="entry name" value="SERINE HYDROXYMETHYLTRANSFERASE"/>
    <property type="match status" value="1"/>
</dbReference>
<accession>A0A0J7LXJ9</accession>
<gene>
    <name evidence="11" type="primary">glyA</name>
    <name evidence="14" type="ORF">Msub_20823</name>
</gene>
<feature type="binding site" evidence="11">
    <location>
        <begin position="125"/>
        <end position="127"/>
    </location>
    <ligand>
        <name>(6S)-5,6,7,8-tetrahydrofolate</name>
        <dbReference type="ChEBI" id="CHEBI:57453"/>
    </ligand>
</feature>
<evidence type="ECO:0000256" key="12">
    <source>
        <dbReference type="PIRSR" id="PIRSR000412-50"/>
    </source>
</evidence>
<dbReference type="NCBIfam" id="NF000586">
    <property type="entry name" value="PRK00011.1"/>
    <property type="match status" value="1"/>
</dbReference>
<dbReference type="GO" id="GO:0004372">
    <property type="term" value="F:glycine hydroxymethyltransferase activity"/>
    <property type="evidence" value="ECO:0007669"/>
    <property type="project" value="UniProtKB-UniRule"/>
</dbReference>
<dbReference type="GO" id="GO:0019264">
    <property type="term" value="P:glycine biosynthetic process from serine"/>
    <property type="evidence" value="ECO:0007669"/>
    <property type="project" value="UniProtKB-UniRule"/>
</dbReference>
<protein>
    <recommendedName>
        <fullName evidence="11">Serine hydroxymethyltransferase</fullName>
        <shortName evidence="11">SHMT</shortName>
        <shortName evidence="11">Serine methylase</shortName>
        <ecNumber evidence="11">2.1.2.1</ecNumber>
    </recommendedName>
</protein>
<dbReference type="Pfam" id="PF00464">
    <property type="entry name" value="SHMT"/>
    <property type="match status" value="1"/>
</dbReference>
<evidence type="ECO:0000256" key="8">
    <source>
        <dbReference type="ARBA" id="ARBA00022605"/>
    </source>
</evidence>
<dbReference type="GO" id="GO:0030170">
    <property type="term" value="F:pyridoxal phosphate binding"/>
    <property type="evidence" value="ECO:0007669"/>
    <property type="project" value="UniProtKB-UniRule"/>
</dbReference>
<feature type="binding site" evidence="11">
    <location>
        <position position="121"/>
    </location>
    <ligand>
        <name>(6S)-5,6,7,8-tetrahydrofolate</name>
        <dbReference type="ChEBI" id="CHEBI:57453"/>
    </ligand>
</feature>
<dbReference type="SUPFAM" id="SSF53383">
    <property type="entry name" value="PLP-dependent transferases"/>
    <property type="match status" value="1"/>
</dbReference>
<evidence type="ECO:0000256" key="11">
    <source>
        <dbReference type="HAMAP-Rule" id="MF_00051"/>
    </source>
</evidence>
<evidence type="ECO:0000256" key="10">
    <source>
        <dbReference type="ARBA" id="ARBA00022898"/>
    </source>
</evidence>
<sequence length="417" mass="45108">MFNREMKIAGFDDELWNAMQAEEKRQEAHIELIASENYTSPRVMEAQGSVLTNKYAEGYPGKRYYGGCEFVDIAEQLAIDRARELFGAAYANVQPHSGSQANSAVFMALLKPGDTVLGMSLAHGGHLTHGASVNFSGKIYHAVQYGLNPETGLIDYDEVEALAVEHKPKMIIAGFSAYSQELDFARFRAIADKVGAFLFVDMAHVAGLVAAGVYPDPVPHAHVVATTTHKTLRGPRGGLILACDDADLQKKLNSAVFPGGQGGPLMHVIAAKAVCFKEAMSDEFKSYQQQVVKNASVMAEVFVERGFDVVSGGTKNHLFLLSLIKQDITGKDADAALGRAHITVNKNAVPNDPRSPFVTSGLRIGTPAITTRGFGEAECRDLAGWICDILDNLEDEAVNSRVREQVSALCARFPVYG</sequence>
<dbReference type="InterPro" id="IPR001085">
    <property type="entry name" value="Ser_HO-MeTrfase"/>
</dbReference>
<name>A0A0J7LXJ9_9GAMM</name>
<keyword evidence="9 11" id="KW-0808">Transferase</keyword>
<dbReference type="UniPathway" id="UPA00193"/>
<comment type="subcellular location">
    <subcellularLocation>
        <location evidence="3 11">Cytoplasm</location>
    </subcellularLocation>
</comment>
<evidence type="ECO:0000313" key="15">
    <source>
        <dbReference type="Proteomes" id="UP000036102"/>
    </source>
</evidence>
<comment type="cofactor">
    <cofactor evidence="2 11 12">
        <name>pyridoxal 5'-phosphate</name>
        <dbReference type="ChEBI" id="CHEBI:597326"/>
    </cofactor>
</comment>
<comment type="pathway">
    <text evidence="11">One-carbon metabolism; tetrahydrofolate interconversion.</text>
</comment>
<evidence type="ECO:0000256" key="3">
    <source>
        <dbReference type="ARBA" id="ARBA00004496"/>
    </source>
</evidence>
<comment type="catalytic activity">
    <reaction evidence="1 11">
        <text>(6R)-5,10-methylene-5,6,7,8-tetrahydrofolate + glycine + H2O = (6S)-5,6,7,8-tetrahydrofolate + L-serine</text>
        <dbReference type="Rhea" id="RHEA:15481"/>
        <dbReference type="ChEBI" id="CHEBI:15377"/>
        <dbReference type="ChEBI" id="CHEBI:15636"/>
        <dbReference type="ChEBI" id="CHEBI:33384"/>
        <dbReference type="ChEBI" id="CHEBI:57305"/>
        <dbReference type="ChEBI" id="CHEBI:57453"/>
        <dbReference type="EC" id="2.1.2.1"/>
    </reaction>
</comment>
<evidence type="ECO:0000256" key="7">
    <source>
        <dbReference type="ARBA" id="ARBA00022563"/>
    </source>
</evidence>
<comment type="similarity">
    <text evidence="4 11">Belongs to the SHMT family.</text>
</comment>
<keyword evidence="7 11" id="KW-0554">One-carbon metabolism</keyword>
<evidence type="ECO:0000256" key="9">
    <source>
        <dbReference type="ARBA" id="ARBA00022679"/>
    </source>
</evidence>
<dbReference type="InterPro" id="IPR015422">
    <property type="entry name" value="PyrdxlP-dep_Trfase_small"/>
</dbReference>
<dbReference type="STRING" id="1658765.Msub_20823"/>
<dbReference type="FunFam" id="3.40.640.10:FF:000001">
    <property type="entry name" value="Serine hydroxymethyltransferase"/>
    <property type="match status" value="1"/>
</dbReference>
<dbReference type="EMBL" id="LFBU01000002">
    <property type="protein sequence ID" value="KMQ73610.1"/>
    <property type="molecule type" value="Genomic_DNA"/>
</dbReference>
<dbReference type="AlphaFoldDB" id="A0A0J7LXJ9"/>
<dbReference type="CDD" id="cd00378">
    <property type="entry name" value="SHMT"/>
    <property type="match status" value="1"/>
</dbReference>
<comment type="function">
    <text evidence="11">Catalyzes the reversible interconversion of serine and glycine with tetrahydrofolate (THF) serving as the one-carbon carrier. This reaction serves as the major source of one-carbon groups required for the biosynthesis of purines, thymidylate, methionine, and other important biomolecules. Also exhibits THF-independent aldolase activity toward beta-hydroxyamino acids, producing glycine and aldehydes, via a retro-aldol mechanism.</text>
</comment>
<dbReference type="InterPro" id="IPR039429">
    <property type="entry name" value="SHMT-like_dom"/>
</dbReference>
<feature type="site" description="Plays an important role in substrate specificity" evidence="11">
    <location>
        <position position="229"/>
    </location>
</feature>
<evidence type="ECO:0000259" key="13">
    <source>
        <dbReference type="Pfam" id="PF00464"/>
    </source>
</evidence>
<keyword evidence="10 11" id="KW-0663">Pyridoxal phosphate</keyword>
<dbReference type="GO" id="GO:0008168">
    <property type="term" value="F:methyltransferase activity"/>
    <property type="evidence" value="ECO:0007669"/>
    <property type="project" value="UniProtKB-KW"/>
</dbReference>
<keyword evidence="8 11" id="KW-0028">Amino-acid biosynthesis</keyword>
<dbReference type="PROSITE" id="PS00096">
    <property type="entry name" value="SHMT"/>
    <property type="match status" value="1"/>
</dbReference>
<dbReference type="Gene3D" id="3.40.640.10">
    <property type="entry name" value="Type I PLP-dependent aspartate aminotransferase-like (Major domain)"/>
    <property type="match status" value="1"/>
</dbReference>
<dbReference type="HAMAP" id="MF_00051">
    <property type="entry name" value="SHMT"/>
    <property type="match status" value="1"/>
</dbReference>
<feature type="modified residue" description="N6-(pyridoxal phosphate)lysine" evidence="11 12">
    <location>
        <position position="230"/>
    </location>
</feature>
<dbReference type="InterPro" id="IPR015421">
    <property type="entry name" value="PyrdxlP-dep_Trfase_major"/>
</dbReference>